<keyword evidence="2" id="KW-1185">Reference proteome</keyword>
<dbReference type="Proteomes" id="UP000711995">
    <property type="component" value="Unassembled WGS sequence"/>
</dbReference>
<dbReference type="AlphaFoldDB" id="A0A968KT56"/>
<dbReference type="RefSeq" id="WP_167699540.1">
    <property type="nucleotide sequence ID" value="NZ_CP118174.1"/>
</dbReference>
<name>A0A968KT56_9SPIO</name>
<protein>
    <submittedName>
        <fullName evidence="1">Uncharacterized protein</fullName>
    </submittedName>
</protein>
<reference evidence="1 2" key="1">
    <citation type="submission" date="2020-03" db="EMBL/GenBank/DDBJ databases">
        <title>Spirochaetal bacteria isolated from arthropods constitute a novel genus Entomospira genus novum within the order Spirochaetales.</title>
        <authorList>
            <person name="Grana-Miraglia L."/>
            <person name="Sikutova S."/>
            <person name="Fingerle V."/>
            <person name="Sing A."/>
            <person name="Castillo-Ramirez S."/>
            <person name="Margos G."/>
            <person name="Rudolf I."/>
        </authorList>
    </citation>
    <scope>NUCLEOTIDE SEQUENCE [LARGE SCALE GENOMIC DNA]</scope>
    <source>
        <strain evidence="1 2">BR193</strain>
    </source>
</reference>
<sequence length="203" mass="23478">MNMKRYSLVVFLFLWVFTPLSTGEEGSSESVEQARTAVRYPEYLPTTEILVVGGNLPKVKRSEERRVLYTGKMVDLDGRSRIVNLLFQNSADILNQWSMELEIVGVENLSLTLKSEELDVEAEQSILWLDFANNGQLMRMMDMNGQVSDEGDATVYVRYRQNEQEADFQLYFGEFMRQGNFLTQYHGYALSTLRSNGYPKYKM</sequence>
<gene>
    <name evidence="1" type="ORF">HCT14_00135</name>
</gene>
<proteinExistence type="predicted"/>
<evidence type="ECO:0000313" key="2">
    <source>
        <dbReference type="Proteomes" id="UP000711995"/>
    </source>
</evidence>
<evidence type="ECO:0000313" key="1">
    <source>
        <dbReference type="EMBL" id="NIZ39931.1"/>
    </source>
</evidence>
<dbReference type="EMBL" id="JAATLJ010000001">
    <property type="protein sequence ID" value="NIZ39931.1"/>
    <property type="molecule type" value="Genomic_DNA"/>
</dbReference>
<accession>A0A968KT56</accession>
<comment type="caution">
    <text evidence="1">The sequence shown here is derived from an EMBL/GenBank/DDBJ whole genome shotgun (WGS) entry which is preliminary data.</text>
</comment>
<organism evidence="1 2">
    <name type="scientific">Entomospira entomophila</name>
    <dbReference type="NCBI Taxonomy" id="2719988"/>
    <lineage>
        <taxon>Bacteria</taxon>
        <taxon>Pseudomonadati</taxon>
        <taxon>Spirochaetota</taxon>
        <taxon>Spirochaetia</taxon>
        <taxon>Spirochaetales</taxon>
        <taxon>Spirochaetaceae</taxon>
        <taxon>Entomospira</taxon>
    </lineage>
</organism>